<feature type="non-terminal residue" evidence="2">
    <location>
        <position position="363"/>
    </location>
</feature>
<reference evidence="2" key="2">
    <citation type="submission" date="2021-08" db="EMBL/GenBank/DDBJ databases">
        <authorList>
            <person name="Gostincar C."/>
            <person name="Sun X."/>
            <person name="Song Z."/>
            <person name="Gunde-Cimerman N."/>
        </authorList>
    </citation>
    <scope>NUCLEOTIDE SEQUENCE</scope>
    <source>
        <strain evidence="2">EXF-9298</strain>
    </source>
</reference>
<dbReference type="AlphaFoldDB" id="A0A9P8K2P1"/>
<name>A0A9P8K2P1_AURME</name>
<evidence type="ECO:0000256" key="1">
    <source>
        <dbReference type="SAM" id="MobiDB-lite"/>
    </source>
</evidence>
<organism evidence="2 3">
    <name type="scientific">Aureobasidium melanogenum</name>
    <name type="common">Aureobasidium pullulans var. melanogenum</name>
    <dbReference type="NCBI Taxonomy" id="46634"/>
    <lineage>
        <taxon>Eukaryota</taxon>
        <taxon>Fungi</taxon>
        <taxon>Dikarya</taxon>
        <taxon>Ascomycota</taxon>
        <taxon>Pezizomycotina</taxon>
        <taxon>Dothideomycetes</taxon>
        <taxon>Dothideomycetidae</taxon>
        <taxon>Dothideales</taxon>
        <taxon>Saccotheciaceae</taxon>
        <taxon>Aureobasidium</taxon>
    </lineage>
</organism>
<protein>
    <submittedName>
        <fullName evidence="2">Uncharacterized protein</fullName>
    </submittedName>
</protein>
<keyword evidence="3" id="KW-1185">Reference proteome</keyword>
<feature type="region of interest" description="Disordered" evidence="1">
    <location>
        <begin position="256"/>
        <end position="275"/>
    </location>
</feature>
<reference evidence="2" key="1">
    <citation type="journal article" date="2021" name="J Fungi (Basel)">
        <title>Virulence traits and population genomics of the black yeast Aureobasidium melanogenum.</title>
        <authorList>
            <person name="Cernosa A."/>
            <person name="Sun X."/>
            <person name="Gostincar C."/>
            <person name="Fang C."/>
            <person name="Gunde-Cimerman N."/>
            <person name="Song Z."/>
        </authorList>
    </citation>
    <scope>NUCLEOTIDE SEQUENCE</scope>
    <source>
        <strain evidence="2">EXF-9298</strain>
    </source>
</reference>
<feature type="compositionally biased region" description="Polar residues" evidence="1">
    <location>
        <begin position="29"/>
        <end position="42"/>
    </location>
</feature>
<sequence length="363" mass="37885">MSTRSFLTLHRPETRANTSSTISMSNTTLQYNDGSKQQESYRPRTSCSVRSFITIIIHNLSSPILLSANRSNIFVLISIRLNLNNFTRHTRRSKVRQVLLTLLSNIVLDVSAEPRSIPWVPMRRWAGVGSGLEDDPSMSELFCLAACFFGRPRGLGVFATGGGLGALGALGAFGALGSFGAFGAFGSFGALGTLEAPGLAGAFLALAIVATGSSACDISTTVGSPSISDTSPSRPEAACAPLPCVMYLVGPGKELENRSSRGRPTVRAWSDGMDTASMPGGGRNIFLTEAAVAFLPLALPRGANSSASSSSILPAVTNPVRTLSGMWNFLGGALGARPRRLGSGRSACEFSTGISTTLLSTVG</sequence>
<gene>
    <name evidence="2" type="ORF">KCU98_g107</name>
</gene>
<evidence type="ECO:0000313" key="3">
    <source>
        <dbReference type="Proteomes" id="UP000729357"/>
    </source>
</evidence>
<proteinExistence type="predicted"/>
<feature type="region of interest" description="Disordered" evidence="1">
    <location>
        <begin position="1"/>
        <end position="42"/>
    </location>
</feature>
<dbReference type="Proteomes" id="UP000729357">
    <property type="component" value="Unassembled WGS sequence"/>
</dbReference>
<feature type="compositionally biased region" description="Low complexity" evidence="1">
    <location>
        <begin position="17"/>
        <end position="28"/>
    </location>
</feature>
<comment type="caution">
    <text evidence="2">The sequence shown here is derived from an EMBL/GenBank/DDBJ whole genome shotgun (WGS) entry which is preliminary data.</text>
</comment>
<accession>A0A9P8K2P1</accession>
<evidence type="ECO:0000313" key="2">
    <source>
        <dbReference type="EMBL" id="KAG9991660.1"/>
    </source>
</evidence>
<dbReference type="EMBL" id="JAHFXS010000001">
    <property type="protein sequence ID" value="KAG9991660.1"/>
    <property type="molecule type" value="Genomic_DNA"/>
</dbReference>